<evidence type="ECO:0000313" key="2">
    <source>
        <dbReference type="EMBL" id="PVH28686.1"/>
    </source>
</evidence>
<proteinExistence type="predicted"/>
<evidence type="ECO:0000313" key="3">
    <source>
        <dbReference type="Proteomes" id="UP000245911"/>
    </source>
</evidence>
<dbReference type="Gene3D" id="3.90.850.10">
    <property type="entry name" value="Fumarylacetoacetase-like, C-terminal domain"/>
    <property type="match status" value="1"/>
</dbReference>
<feature type="domain" description="Fumarylacetoacetase-like C-terminal" evidence="1">
    <location>
        <begin position="143"/>
        <end position="278"/>
    </location>
</feature>
<evidence type="ECO:0000259" key="1">
    <source>
        <dbReference type="Pfam" id="PF01557"/>
    </source>
</evidence>
<dbReference type="InterPro" id="IPR011234">
    <property type="entry name" value="Fumarylacetoacetase-like_C"/>
</dbReference>
<dbReference type="Proteomes" id="UP000245911">
    <property type="component" value="Unassembled WGS sequence"/>
</dbReference>
<comment type="caution">
    <text evidence="2">The sequence shown here is derived from an EMBL/GenBank/DDBJ whole genome shotgun (WGS) entry which is preliminary data.</text>
</comment>
<dbReference type="InterPro" id="IPR036663">
    <property type="entry name" value="Fumarylacetoacetase_C_sf"/>
</dbReference>
<reference evidence="2 3" key="1">
    <citation type="submission" date="2018-04" db="EMBL/GenBank/DDBJ databases">
        <title>Pararhodobacter oceanense sp. nov., isolated from marine intertidal sediment.</title>
        <authorList>
            <person name="Wang X.-L."/>
            <person name="Du Z.-J."/>
        </authorList>
    </citation>
    <scope>NUCLEOTIDE SEQUENCE [LARGE SCALE GENOMIC DNA]</scope>
    <source>
        <strain evidence="2 3">AM505</strain>
    </source>
</reference>
<organism evidence="2 3">
    <name type="scientific">Pararhodobacter oceanensis</name>
    <dbReference type="NCBI Taxonomy" id="2172121"/>
    <lineage>
        <taxon>Bacteria</taxon>
        <taxon>Pseudomonadati</taxon>
        <taxon>Pseudomonadota</taxon>
        <taxon>Alphaproteobacteria</taxon>
        <taxon>Rhodobacterales</taxon>
        <taxon>Paracoccaceae</taxon>
        <taxon>Pararhodobacter</taxon>
    </lineage>
</organism>
<dbReference type="AlphaFoldDB" id="A0A2T8HTD3"/>
<dbReference type="SUPFAM" id="SSF56529">
    <property type="entry name" value="FAH"/>
    <property type="match status" value="1"/>
</dbReference>
<gene>
    <name evidence="2" type="ORF">DDE20_10885</name>
</gene>
<dbReference type="OrthoDB" id="9805307at2"/>
<dbReference type="Pfam" id="PF01557">
    <property type="entry name" value="FAA_hydrolase"/>
    <property type="match status" value="1"/>
</dbReference>
<keyword evidence="3" id="KW-1185">Reference proteome</keyword>
<accession>A0A2T8HTD3</accession>
<dbReference type="RefSeq" id="WP_116558523.1">
    <property type="nucleotide sequence ID" value="NZ_QDKM01000004.1"/>
</dbReference>
<dbReference type="EMBL" id="QDKM01000004">
    <property type="protein sequence ID" value="PVH28686.1"/>
    <property type="molecule type" value="Genomic_DNA"/>
</dbReference>
<name>A0A2T8HTD3_9RHOB</name>
<sequence>MTDVPPVTFALRMGSMIGCPPFPVLDFDDGASVALHAVRPLAETLGLRIPEGTIFDLVQDWERGFPALAELVQALAYSPMAVGHRGDFVPSELITDESLLPAARQVFLRRGACVETPPISTVAKASGPLTLGDQMKPARPSFCLAAVIGKQATGVPQEAAPSVIAGWAIGVELRAADSAGRPVPGALIIGPNLVPAAFASDLSGIPYTMGMMGREVAHGALSDLSAQMPGFLAEVSAMTTLLPGDLLVIPATPSPDTPAAGTVDTLEALASGFGYLKKSFK</sequence>
<dbReference type="GO" id="GO:0003824">
    <property type="term" value="F:catalytic activity"/>
    <property type="evidence" value="ECO:0007669"/>
    <property type="project" value="InterPro"/>
</dbReference>
<protein>
    <recommendedName>
        <fullName evidence="1">Fumarylacetoacetase-like C-terminal domain-containing protein</fullName>
    </recommendedName>
</protein>